<name>A0AAD7C1P2_9AGAR</name>
<protein>
    <submittedName>
        <fullName evidence="1">Uncharacterized protein</fullName>
    </submittedName>
</protein>
<dbReference type="EMBL" id="JARKIF010000006">
    <property type="protein sequence ID" value="KAJ7636728.1"/>
    <property type="molecule type" value="Genomic_DNA"/>
</dbReference>
<comment type="caution">
    <text evidence="1">The sequence shown here is derived from an EMBL/GenBank/DDBJ whole genome shotgun (WGS) entry which is preliminary data.</text>
</comment>
<evidence type="ECO:0000313" key="1">
    <source>
        <dbReference type="EMBL" id="KAJ7636728.1"/>
    </source>
</evidence>
<dbReference type="Proteomes" id="UP001221142">
    <property type="component" value="Unassembled WGS sequence"/>
</dbReference>
<proteinExistence type="predicted"/>
<gene>
    <name evidence="1" type="ORF">FB45DRAFT_907193</name>
</gene>
<sequence>MGYFPPEIWLYIHRLASPLSLLMVARSEELYYVPPRNPFHAVSLKDIRSFLLVSRLWCNLAKELLYENIAVPSDPRRFDALHDALENPGTARLVRSILLTQYRTDHNTAILALCPRVEVVCQPDATTSLIGWNSSDMSFPTFEFLKHVYWTESFLTSDFMRAVLAVAPNVEHLFVQCSAHLSFPKDEELTLPALPRLRRLECLGFDNHAGVLKRDLTRLVRLNCGPTPAWASYAIGGP</sequence>
<accession>A0AAD7C1P2</accession>
<evidence type="ECO:0000313" key="2">
    <source>
        <dbReference type="Proteomes" id="UP001221142"/>
    </source>
</evidence>
<reference evidence="1" key="1">
    <citation type="submission" date="2023-03" db="EMBL/GenBank/DDBJ databases">
        <title>Massive genome expansion in bonnet fungi (Mycena s.s.) driven by repeated elements and novel gene families across ecological guilds.</title>
        <authorList>
            <consortium name="Lawrence Berkeley National Laboratory"/>
            <person name="Harder C.B."/>
            <person name="Miyauchi S."/>
            <person name="Viragh M."/>
            <person name="Kuo A."/>
            <person name="Thoen E."/>
            <person name="Andreopoulos B."/>
            <person name="Lu D."/>
            <person name="Skrede I."/>
            <person name="Drula E."/>
            <person name="Henrissat B."/>
            <person name="Morin E."/>
            <person name="Kohler A."/>
            <person name="Barry K."/>
            <person name="LaButti K."/>
            <person name="Morin E."/>
            <person name="Salamov A."/>
            <person name="Lipzen A."/>
            <person name="Mereny Z."/>
            <person name="Hegedus B."/>
            <person name="Baldrian P."/>
            <person name="Stursova M."/>
            <person name="Weitz H."/>
            <person name="Taylor A."/>
            <person name="Grigoriev I.V."/>
            <person name="Nagy L.G."/>
            <person name="Martin F."/>
            <person name="Kauserud H."/>
        </authorList>
    </citation>
    <scope>NUCLEOTIDE SEQUENCE</scope>
    <source>
        <strain evidence="1">9284</strain>
    </source>
</reference>
<organism evidence="1 2">
    <name type="scientific">Roridomyces roridus</name>
    <dbReference type="NCBI Taxonomy" id="1738132"/>
    <lineage>
        <taxon>Eukaryota</taxon>
        <taxon>Fungi</taxon>
        <taxon>Dikarya</taxon>
        <taxon>Basidiomycota</taxon>
        <taxon>Agaricomycotina</taxon>
        <taxon>Agaricomycetes</taxon>
        <taxon>Agaricomycetidae</taxon>
        <taxon>Agaricales</taxon>
        <taxon>Marasmiineae</taxon>
        <taxon>Mycenaceae</taxon>
        <taxon>Roridomyces</taxon>
    </lineage>
</organism>
<dbReference type="AlphaFoldDB" id="A0AAD7C1P2"/>
<keyword evidence="2" id="KW-1185">Reference proteome</keyword>